<proteinExistence type="inferred from homology"/>
<comment type="function">
    <text evidence="2">May mediate accelerated ATP-independent bidirectional transbilayer migration of phospholipids upon binding calcium ions that results in a loss of phospholipid asymmetry in the plasma membrane.</text>
</comment>
<evidence type="ECO:0000313" key="3">
    <source>
        <dbReference type="EMBL" id="CAG5086196.1"/>
    </source>
</evidence>
<evidence type="ECO:0000313" key="4">
    <source>
        <dbReference type="Proteomes" id="UP001158576"/>
    </source>
</evidence>
<dbReference type="InterPro" id="IPR005552">
    <property type="entry name" value="Scramblase"/>
</dbReference>
<dbReference type="PANTHER" id="PTHR23248">
    <property type="entry name" value="PHOSPHOLIPID SCRAMBLASE-RELATED"/>
    <property type="match status" value="1"/>
</dbReference>
<protein>
    <recommendedName>
        <fullName evidence="2">Phospholipid scramblase</fullName>
    </recommendedName>
</protein>
<dbReference type="Proteomes" id="UP001158576">
    <property type="component" value="Chromosome PAR"/>
</dbReference>
<name>A0ABN7RUB0_OIKDI</name>
<comment type="similarity">
    <text evidence="1 2">Belongs to the phospholipid scramblase family.</text>
</comment>
<dbReference type="PANTHER" id="PTHR23248:SF64">
    <property type="entry name" value="PHOSPHOLIPID SCRAMBLASE"/>
    <property type="match status" value="1"/>
</dbReference>
<keyword evidence="2" id="KW-0564">Palmitate</keyword>
<keyword evidence="4" id="KW-1185">Reference proteome</keyword>
<sequence length="307" mass="34041">MESIEMGKGNQEPITIQPNSQRFKAQISDAEAENYGKVEYLDGVRRVVIQQRLSLIEAFTDFDRRNKYDMWDADTGETLFFGHENEIGSRCQGYCIRGCFAGHREAEIPLQMAVNDVNEAYGGKGMYHLSKARAVGLQPCECECVASCHRCFHGCGGLCPRDACCGTCWMEKGLAHLSTYFKGNETHKIQQRDGGCGKASFFITDEVSKRVVFEIVKEEFCTSAICCNDVPYPIFDASGSQVGSITKYWAGGKTGCSACWQEANNASTHVISFPPTASHTEKLAIIGQAILIDYTYYQRKDDNNGGQ</sequence>
<comment type="cofactor">
    <cofactor evidence="2">
        <name>Ca(2+)</name>
        <dbReference type="ChEBI" id="CHEBI:29108"/>
    </cofactor>
</comment>
<keyword evidence="2" id="KW-0449">Lipoprotein</keyword>
<reference evidence="3 4" key="1">
    <citation type="submission" date="2021-04" db="EMBL/GenBank/DDBJ databases">
        <authorList>
            <person name="Bliznina A."/>
        </authorList>
    </citation>
    <scope>NUCLEOTIDE SEQUENCE [LARGE SCALE GENOMIC DNA]</scope>
</reference>
<evidence type="ECO:0000256" key="2">
    <source>
        <dbReference type="RuleBase" id="RU363116"/>
    </source>
</evidence>
<dbReference type="EMBL" id="OU015568">
    <property type="protein sequence ID" value="CAG5086196.1"/>
    <property type="molecule type" value="Genomic_DNA"/>
</dbReference>
<evidence type="ECO:0000256" key="1">
    <source>
        <dbReference type="ARBA" id="ARBA00005350"/>
    </source>
</evidence>
<accession>A0ABN7RUB0</accession>
<keyword evidence="2" id="KW-0106">Calcium</keyword>
<gene>
    <name evidence="3" type="ORF">OKIOD_LOCUS2695</name>
</gene>
<dbReference type="Pfam" id="PF03803">
    <property type="entry name" value="Scramblase"/>
    <property type="match status" value="1"/>
</dbReference>
<organism evidence="3 4">
    <name type="scientific">Oikopleura dioica</name>
    <name type="common">Tunicate</name>
    <dbReference type="NCBI Taxonomy" id="34765"/>
    <lineage>
        <taxon>Eukaryota</taxon>
        <taxon>Metazoa</taxon>
        <taxon>Chordata</taxon>
        <taxon>Tunicata</taxon>
        <taxon>Appendicularia</taxon>
        <taxon>Copelata</taxon>
        <taxon>Oikopleuridae</taxon>
        <taxon>Oikopleura</taxon>
    </lineage>
</organism>